<evidence type="ECO:0000313" key="3">
    <source>
        <dbReference type="Proteomes" id="UP000236753"/>
    </source>
</evidence>
<dbReference type="AlphaFoldDB" id="A0A1H5XV07"/>
<dbReference type="Pfam" id="PF14090">
    <property type="entry name" value="HTH_39"/>
    <property type="match status" value="1"/>
</dbReference>
<dbReference type="InterPro" id="IPR055245">
    <property type="entry name" value="HTH_proteobacteria"/>
</dbReference>
<dbReference type="RefSeq" id="WP_103967475.1">
    <property type="nucleotide sequence ID" value="NZ_FNUX01000032.1"/>
</dbReference>
<dbReference type="Proteomes" id="UP000236753">
    <property type="component" value="Unassembled WGS sequence"/>
</dbReference>
<organism evidence="2 3">
    <name type="scientific">Nitrosomonas ureae</name>
    <dbReference type="NCBI Taxonomy" id="44577"/>
    <lineage>
        <taxon>Bacteria</taxon>
        <taxon>Pseudomonadati</taxon>
        <taxon>Pseudomonadota</taxon>
        <taxon>Betaproteobacteria</taxon>
        <taxon>Nitrosomonadales</taxon>
        <taxon>Nitrosomonadaceae</taxon>
        <taxon>Nitrosomonas</taxon>
    </lineage>
</organism>
<gene>
    <name evidence="2" type="ORF">SAMN05216334_1326</name>
</gene>
<protein>
    <submittedName>
        <fullName evidence="2">Helix-turn-helix domain-containing protein</fullName>
    </submittedName>
</protein>
<name>A0A1H5XV07_9PROT</name>
<evidence type="ECO:0000259" key="1">
    <source>
        <dbReference type="Pfam" id="PF14090"/>
    </source>
</evidence>
<dbReference type="OrthoDB" id="5460933at2"/>
<accession>A0A1H5XV07</accession>
<feature type="domain" description="Winged helix-turn-helix" evidence="1">
    <location>
        <begin position="11"/>
        <end position="75"/>
    </location>
</feature>
<reference evidence="2 3" key="1">
    <citation type="submission" date="2016-10" db="EMBL/GenBank/DDBJ databases">
        <authorList>
            <person name="de Groot N.N."/>
        </authorList>
    </citation>
    <scope>NUCLEOTIDE SEQUENCE [LARGE SCALE GENOMIC DNA]</scope>
    <source>
        <strain evidence="2 3">Nm13</strain>
    </source>
</reference>
<dbReference type="EMBL" id="FNUX01000032">
    <property type="protein sequence ID" value="SEG15267.1"/>
    <property type="molecule type" value="Genomic_DNA"/>
</dbReference>
<evidence type="ECO:0000313" key="2">
    <source>
        <dbReference type="EMBL" id="SEG15267.1"/>
    </source>
</evidence>
<proteinExistence type="predicted"/>
<sequence>MLTLENTAKAQRMRILAYLHTKPLDTLAARKELDVMHPAARVMELRKRGIGINTIWIDRESDCGKIHRIACYVLVGAAATAPTDTGRIGKETDKQQCITEVEI</sequence>